<gene>
    <name evidence="1" type="ORF">JCM21531_2533</name>
</gene>
<dbReference type="Proteomes" id="UP000019109">
    <property type="component" value="Unassembled WGS sequence"/>
</dbReference>
<name>W4V785_9FIRM</name>
<sequence>MKFVNEIIEKHSGNNILVVSHGGVIKLIILGVLGIGLEAYNKFFIANASLSIIVIDNDRTYLRTLNDTCHIKKPFTTKF</sequence>
<dbReference type="InterPro" id="IPR029033">
    <property type="entry name" value="His_PPase_superfam"/>
</dbReference>
<reference evidence="1" key="1">
    <citation type="journal article" date="2014" name="Genome Announc.">
        <title>Draft Genome Sequence of Clostridium straminisolvens Strain JCM 21531T, Isolated from a Cellulose-Degrading Bacterial Community.</title>
        <authorList>
            <person name="Yuki M."/>
            <person name="Oshima K."/>
            <person name="Suda W."/>
            <person name="Sakamoto M."/>
            <person name="Kitamura K."/>
            <person name="Iida T."/>
            <person name="Hattori M."/>
            <person name="Ohkuma M."/>
        </authorList>
    </citation>
    <scope>NUCLEOTIDE SEQUENCE [LARGE SCALE GENOMIC DNA]</scope>
    <source>
        <strain evidence="1">JCM 21531</strain>
    </source>
</reference>
<dbReference type="RefSeq" id="WP_279379021.1">
    <property type="nucleotide sequence ID" value="NZ_BAVR01000029.1"/>
</dbReference>
<accession>W4V785</accession>
<dbReference type="CDD" id="cd07067">
    <property type="entry name" value="HP_PGM_like"/>
    <property type="match status" value="1"/>
</dbReference>
<dbReference type="STRING" id="1294263.JCM21531_2533"/>
<dbReference type="EMBL" id="BAVR01000029">
    <property type="protein sequence ID" value="GAE89041.1"/>
    <property type="molecule type" value="Genomic_DNA"/>
</dbReference>
<organism evidence="1 2">
    <name type="scientific">Acetivibrio straminisolvens JCM 21531</name>
    <dbReference type="NCBI Taxonomy" id="1294263"/>
    <lineage>
        <taxon>Bacteria</taxon>
        <taxon>Bacillati</taxon>
        <taxon>Bacillota</taxon>
        <taxon>Clostridia</taxon>
        <taxon>Eubacteriales</taxon>
        <taxon>Oscillospiraceae</taxon>
        <taxon>Acetivibrio</taxon>
    </lineage>
</organism>
<dbReference type="SUPFAM" id="SSF53254">
    <property type="entry name" value="Phosphoglycerate mutase-like"/>
    <property type="match status" value="1"/>
</dbReference>
<protein>
    <submittedName>
        <fullName evidence="1">Alpha-ribazole-5'-phosphate phosphatase</fullName>
    </submittedName>
</protein>
<dbReference type="Pfam" id="PF00300">
    <property type="entry name" value="His_Phos_1"/>
    <property type="match status" value="1"/>
</dbReference>
<dbReference type="Gene3D" id="3.40.50.1240">
    <property type="entry name" value="Phosphoglycerate mutase-like"/>
    <property type="match status" value="1"/>
</dbReference>
<dbReference type="InterPro" id="IPR013078">
    <property type="entry name" value="His_Pase_superF_clade-1"/>
</dbReference>
<keyword evidence="2" id="KW-1185">Reference proteome</keyword>
<dbReference type="AlphaFoldDB" id="W4V785"/>
<evidence type="ECO:0000313" key="2">
    <source>
        <dbReference type="Proteomes" id="UP000019109"/>
    </source>
</evidence>
<evidence type="ECO:0000313" key="1">
    <source>
        <dbReference type="EMBL" id="GAE89041.1"/>
    </source>
</evidence>
<comment type="caution">
    <text evidence="1">The sequence shown here is derived from an EMBL/GenBank/DDBJ whole genome shotgun (WGS) entry which is preliminary data.</text>
</comment>
<proteinExistence type="predicted"/>